<feature type="region of interest" description="Disordered" evidence="1">
    <location>
        <begin position="71"/>
        <end position="133"/>
    </location>
</feature>
<reference evidence="2 3" key="1">
    <citation type="submission" date="2020-01" db="EMBL/GenBank/DDBJ databases">
        <title>Insect and environment-associated Actinomycetes.</title>
        <authorList>
            <person name="Currrie C."/>
            <person name="Chevrette M."/>
            <person name="Carlson C."/>
            <person name="Stubbendieck R."/>
            <person name="Wendt-Pienkowski E."/>
        </authorList>
    </citation>
    <scope>NUCLEOTIDE SEQUENCE [LARGE SCALE GENOMIC DNA]</scope>
    <source>
        <strain evidence="2 3">SID7739</strain>
    </source>
</reference>
<evidence type="ECO:0000313" key="2">
    <source>
        <dbReference type="EMBL" id="NEC33821.1"/>
    </source>
</evidence>
<name>A0A6G3TCS3_9ACTN</name>
<proteinExistence type="predicted"/>
<dbReference type="RefSeq" id="WP_164273366.1">
    <property type="nucleotide sequence ID" value="NZ_JAAGMQ010000344.1"/>
</dbReference>
<dbReference type="AlphaFoldDB" id="A0A6G3TCS3"/>
<evidence type="ECO:0000256" key="1">
    <source>
        <dbReference type="SAM" id="MobiDB-lite"/>
    </source>
</evidence>
<gene>
    <name evidence="2" type="ORF">G3I66_11615</name>
</gene>
<dbReference type="EMBL" id="JAAGMQ010000344">
    <property type="protein sequence ID" value="NEC33821.1"/>
    <property type="molecule type" value="Genomic_DNA"/>
</dbReference>
<sequence length="133" mass="13887">MEEEFGAGGDTEVTGAARRGETTEGSGAVRMVRVGGDPNQERDGESDGGLAVVGAHADQYAHGFACRPVFGTQQASGLPGVLPAREVPPGKKVVEDGSADALGPDGRRHSPDVEWDSRERCQIRPVGQSPAHR</sequence>
<accession>A0A6G3TCS3</accession>
<feature type="region of interest" description="Disordered" evidence="1">
    <location>
        <begin position="1"/>
        <end position="49"/>
    </location>
</feature>
<feature type="compositionally biased region" description="Basic and acidic residues" evidence="1">
    <location>
        <begin position="105"/>
        <end position="122"/>
    </location>
</feature>
<organism evidence="2 3">
    <name type="scientific">Streptomyces rubrogriseus</name>
    <dbReference type="NCBI Taxonomy" id="194673"/>
    <lineage>
        <taxon>Bacteria</taxon>
        <taxon>Bacillati</taxon>
        <taxon>Actinomycetota</taxon>
        <taxon>Actinomycetes</taxon>
        <taxon>Kitasatosporales</taxon>
        <taxon>Streptomycetaceae</taxon>
        <taxon>Streptomyces</taxon>
        <taxon>Streptomyces violaceoruber group</taxon>
    </lineage>
</organism>
<evidence type="ECO:0000313" key="3">
    <source>
        <dbReference type="Proteomes" id="UP000475666"/>
    </source>
</evidence>
<dbReference type="Proteomes" id="UP000475666">
    <property type="component" value="Unassembled WGS sequence"/>
</dbReference>
<comment type="caution">
    <text evidence="2">The sequence shown here is derived from an EMBL/GenBank/DDBJ whole genome shotgun (WGS) entry which is preliminary data.</text>
</comment>
<protein>
    <submittedName>
        <fullName evidence="2">Uncharacterized protein</fullName>
    </submittedName>
</protein>